<evidence type="ECO:0000313" key="1">
    <source>
        <dbReference type="EMBL" id="KAA6381169.1"/>
    </source>
</evidence>
<dbReference type="EMBL" id="SNRW01007482">
    <property type="protein sequence ID" value="KAA6381169.1"/>
    <property type="molecule type" value="Genomic_DNA"/>
</dbReference>
<proteinExistence type="predicted"/>
<evidence type="ECO:0000313" key="2">
    <source>
        <dbReference type="Proteomes" id="UP000324800"/>
    </source>
</evidence>
<accession>A0A5J4VFK2</accession>
<protein>
    <submittedName>
        <fullName evidence="1">Uncharacterized protein</fullName>
    </submittedName>
</protein>
<gene>
    <name evidence="1" type="ORF">EZS28_023303</name>
</gene>
<organism evidence="1 2">
    <name type="scientific">Streblomastix strix</name>
    <dbReference type="NCBI Taxonomy" id="222440"/>
    <lineage>
        <taxon>Eukaryota</taxon>
        <taxon>Metamonada</taxon>
        <taxon>Preaxostyla</taxon>
        <taxon>Oxymonadida</taxon>
        <taxon>Streblomastigidae</taxon>
        <taxon>Streblomastix</taxon>
    </lineage>
</organism>
<comment type="caution">
    <text evidence="1">The sequence shown here is derived from an EMBL/GenBank/DDBJ whole genome shotgun (WGS) entry which is preliminary data.</text>
</comment>
<dbReference type="Proteomes" id="UP000324800">
    <property type="component" value="Unassembled WGS sequence"/>
</dbReference>
<name>A0A5J4VFK2_9EUKA</name>
<reference evidence="1 2" key="1">
    <citation type="submission" date="2019-03" db="EMBL/GenBank/DDBJ databases">
        <title>Single cell metagenomics reveals metabolic interactions within the superorganism composed of flagellate Streblomastix strix and complex community of Bacteroidetes bacteria on its surface.</title>
        <authorList>
            <person name="Treitli S.C."/>
            <person name="Kolisko M."/>
            <person name="Husnik F."/>
            <person name="Keeling P."/>
            <person name="Hampl V."/>
        </authorList>
    </citation>
    <scope>NUCLEOTIDE SEQUENCE [LARGE SCALE GENOMIC DNA]</scope>
    <source>
        <strain evidence="1">ST1C</strain>
    </source>
</reference>
<sequence length="170" mass="18956">MSEEVIYPIEPVYTGTSRGTITITDPIDASAAAANKSQTGENLRIPFRFRNGNIHYPPDTQHLLYRTTNADYGRRPPIEKHYPVQYFGKPYAFQKEFLGGFNSTTQMSFTQTRSRFADLPPDNSFEEYYSDGRLYKAIGGGSNQGLFGGGLLGGGRIFFIEGADPFDIES</sequence>
<dbReference type="OrthoDB" id="546383at2759"/>
<dbReference type="AlphaFoldDB" id="A0A5J4VFK2"/>